<dbReference type="RefSeq" id="WP_011231140.1">
    <property type="nucleotide sequence ID" value="NZ_JYBP01000003.1"/>
</dbReference>
<feature type="transmembrane region" description="Helical" evidence="1">
    <location>
        <begin position="208"/>
        <end position="227"/>
    </location>
</feature>
<feature type="transmembrane region" description="Helical" evidence="1">
    <location>
        <begin position="144"/>
        <end position="162"/>
    </location>
</feature>
<comment type="caution">
    <text evidence="2">The sequence shown here is derived from an EMBL/GenBank/DDBJ whole genome shotgun (WGS) entry which is preliminary data.</text>
</comment>
<dbReference type="OMA" id="WLLIYIP"/>
<evidence type="ECO:0000313" key="2">
    <source>
        <dbReference type="EMBL" id="KJE26239.1"/>
    </source>
</evidence>
<feature type="transmembrane region" description="Helical" evidence="1">
    <location>
        <begin position="90"/>
        <end position="106"/>
    </location>
</feature>
<feature type="transmembrane region" description="Helical" evidence="1">
    <location>
        <begin position="169"/>
        <end position="188"/>
    </location>
</feature>
<organism evidence="2 3">
    <name type="scientific">Geobacillus kaustophilus</name>
    <dbReference type="NCBI Taxonomy" id="1462"/>
    <lineage>
        <taxon>Bacteria</taxon>
        <taxon>Bacillati</taxon>
        <taxon>Bacillota</taxon>
        <taxon>Bacilli</taxon>
        <taxon>Bacillales</taxon>
        <taxon>Anoxybacillaceae</taxon>
        <taxon>Geobacillus</taxon>
        <taxon>Geobacillus thermoleovorans group</taxon>
    </lineage>
</organism>
<evidence type="ECO:0000313" key="3">
    <source>
        <dbReference type="Proteomes" id="UP000032522"/>
    </source>
</evidence>
<gene>
    <name evidence="2" type="ORF">LG52_1228</name>
</gene>
<keyword evidence="1" id="KW-1133">Transmembrane helix</keyword>
<sequence length="254" mass="29985">MKLIPPARRKRAHLSQLTTTHFHLRHPLVVAFFSFSFPGFGNLMQQRYATAFMLILWELFINTKAHINTGILYSLLGDFEKAKAVLDERWLMFYVAIYMYSIWDSYRGSVDMNKLYLLADREDAPISSIRMGIWDINYLDKREPWLALVWSVLAPGLGHLYVHKVITGLFIFTFTILVSYFAHLPEAITYTLTGRFDCATKIIDMQWALYLPSIYSFIFYDAYVSAVEYNKLFEKELAHYLRRRFQPKRFAWPI</sequence>
<keyword evidence="1" id="KW-0812">Transmembrane</keyword>
<reference evidence="2 3" key="1">
    <citation type="submission" date="2015-01" db="EMBL/GenBank/DDBJ databases">
        <authorList>
            <person name="Filippidou S."/>
            <person name="Jeanneret N."/>
            <person name="Russel-Delif L."/>
            <person name="Junier T."/>
            <person name="Wunderlin T."/>
            <person name="Molina V."/>
            <person name="Johnson S.L."/>
            <person name="Davenport K.W."/>
            <person name="Chain P.S."/>
            <person name="Dorador C."/>
            <person name="Junier P."/>
        </authorList>
    </citation>
    <scope>NUCLEOTIDE SEQUENCE [LARGE SCALE GENOMIC DNA]</scope>
    <source>
        <strain evidence="2 3">Et7/4</strain>
    </source>
</reference>
<dbReference type="AlphaFoldDB" id="A0A0D8BQH9"/>
<accession>A0A0D8BQH9</accession>
<protein>
    <submittedName>
        <fullName evidence="2">Putative membrane protein</fullName>
    </submittedName>
</protein>
<dbReference type="EMBL" id="JYBP01000003">
    <property type="protein sequence ID" value="KJE26239.1"/>
    <property type="molecule type" value="Genomic_DNA"/>
</dbReference>
<name>A0A0D8BQH9_GEOKU</name>
<dbReference type="OrthoDB" id="1681403at2"/>
<evidence type="ECO:0000256" key="1">
    <source>
        <dbReference type="SAM" id="Phobius"/>
    </source>
</evidence>
<keyword evidence="1" id="KW-0472">Membrane</keyword>
<dbReference type="Proteomes" id="UP000032522">
    <property type="component" value="Unassembled WGS sequence"/>
</dbReference>
<proteinExistence type="predicted"/>
<dbReference type="PATRIC" id="fig|1462.6.peg.1420"/>